<evidence type="ECO:0000256" key="1">
    <source>
        <dbReference type="SAM" id="SignalP"/>
    </source>
</evidence>
<dbReference type="InterPro" id="IPR029476">
    <property type="entry name" value="DNase_NucA_NucB"/>
</dbReference>
<organism evidence="3 4">
    <name type="scientific">Aspergillus lentulus</name>
    <dbReference type="NCBI Taxonomy" id="293939"/>
    <lineage>
        <taxon>Eukaryota</taxon>
        <taxon>Fungi</taxon>
        <taxon>Dikarya</taxon>
        <taxon>Ascomycota</taxon>
        <taxon>Pezizomycotina</taxon>
        <taxon>Eurotiomycetes</taxon>
        <taxon>Eurotiomycetidae</taxon>
        <taxon>Eurotiales</taxon>
        <taxon>Aspergillaceae</taxon>
        <taxon>Aspergillus</taxon>
        <taxon>Aspergillus subgen. Fumigati</taxon>
    </lineage>
</organism>
<evidence type="ECO:0000259" key="2">
    <source>
        <dbReference type="Pfam" id="PF14040"/>
    </source>
</evidence>
<name>A0AAN4PIZ3_ASPLE</name>
<accession>A0AAN4PIZ3</accession>
<evidence type="ECO:0000313" key="3">
    <source>
        <dbReference type="EMBL" id="GAQ07557.1"/>
    </source>
</evidence>
<reference evidence="3 4" key="1">
    <citation type="submission" date="2015-11" db="EMBL/GenBank/DDBJ databases">
        <title>Aspergillus lentulus strain IFM 54703T.</title>
        <authorList>
            <person name="Kusuya Y."/>
            <person name="Sakai K."/>
            <person name="Kamei K."/>
            <person name="Takahashi H."/>
            <person name="Yaguchi T."/>
        </authorList>
    </citation>
    <scope>NUCLEOTIDE SEQUENCE [LARGE SCALE GENOMIC DNA]</scope>
    <source>
        <strain evidence="3 4">IFM 54703</strain>
    </source>
</reference>
<sequence length="297" mass="32851">MLFKYLIGRPCLLSLFCSPALAAPVDNLADEAALITRADRGSVKSNPKDASFDVTGWKDISEEDCYVMLCLKGGERTWQRIDTPGMNEVNYKESGAKAVPFRKDQVPKRHTGQINPNPGVKSETNSAEEFPWESMAQGGSGANLLPATRYQQNQQGNAIKTGFRRSEVNLGEWFRITFTGDLGPICQALQRDPPDTSICKNPEESLFGKKINLNNWVWYMAKVGGSLVYYHAAGDSKGKVGKRTIPIETPTLHSEGYKFVEGRSEVVKNGDLTPIISLDEDFEDGELTEADLEIIKP</sequence>
<dbReference type="Pfam" id="PF14040">
    <property type="entry name" value="DNase_NucA_NucB"/>
    <property type="match status" value="1"/>
</dbReference>
<feature type="domain" description="Deoxyribonuclease NucA/NucB" evidence="2">
    <location>
        <begin position="88"/>
        <end position="177"/>
    </location>
</feature>
<dbReference type="Proteomes" id="UP000051487">
    <property type="component" value="Unassembled WGS sequence"/>
</dbReference>
<dbReference type="AlphaFoldDB" id="A0AAN4PIZ3"/>
<comment type="caution">
    <text evidence="3">The sequence shown here is derived from an EMBL/GenBank/DDBJ whole genome shotgun (WGS) entry which is preliminary data.</text>
</comment>
<evidence type="ECO:0000313" key="4">
    <source>
        <dbReference type="Proteomes" id="UP000051487"/>
    </source>
</evidence>
<proteinExistence type="predicted"/>
<keyword evidence="1" id="KW-0732">Signal</keyword>
<gene>
    <name evidence="3" type="ORF">ALT_4878</name>
</gene>
<feature type="chain" id="PRO_5042962653" description="Deoxyribonuclease NucA/NucB domain-containing protein" evidence="1">
    <location>
        <begin position="23"/>
        <end position="297"/>
    </location>
</feature>
<dbReference type="EMBL" id="BCLY01000009">
    <property type="protein sequence ID" value="GAQ07557.1"/>
    <property type="molecule type" value="Genomic_DNA"/>
</dbReference>
<protein>
    <recommendedName>
        <fullName evidence="2">Deoxyribonuclease NucA/NucB domain-containing protein</fullName>
    </recommendedName>
</protein>
<feature type="signal peptide" evidence="1">
    <location>
        <begin position="1"/>
        <end position="22"/>
    </location>
</feature>